<comment type="similarity">
    <text evidence="6">Belongs to the purine/pyrimidine phosphoribosyltransferase family. PyrE subfamily.</text>
</comment>
<evidence type="ECO:0000313" key="9">
    <source>
        <dbReference type="Proteomes" id="UP000319716"/>
    </source>
</evidence>
<sequence length="230" mass="25480">MDYNKLIAEQLLKINAVVLSPEDPFTWASGIKSPVYCDNRLTLAYPDVRGDVIDAFVALIKENYPDAEVIAGTATAGIPHAALIAEKMNLPMAYIRSSAKSHGRKKQIEGIINPRQKTVVIDDLISTGGSVLTAVHAAEEAGAEILGVAAIFTYQLPQASTNFTQEKIQLHTLTDFDTLIHLAEQQGKITGTQLKQLKQWYADPTSEDWRRKRNKRKHIRFIFSLGASLH</sequence>
<comment type="subunit">
    <text evidence="6">Homodimer.</text>
</comment>
<accession>A0A4Y1ZC59</accession>
<comment type="pathway">
    <text evidence="1 6">Pyrimidine metabolism; UMP biosynthesis via de novo pathway; UMP from orotate: step 1/2.</text>
</comment>
<evidence type="ECO:0000313" key="8">
    <source>
        <dbReference type="EMBL" id="GAY76521.1"/>
    </source>
</evidence>
<dbReference type="PANTHER" id="PTHR19278:SF9">
    <property type="entry name" value="URIDINE 5'-MONOPHOSPHATE SYNTHASE"/>
    <property type="match status" value="1"/>
</dbReference>
<dbReference type="RefSeq" id="WP_262392675.1">
    <property type="nucleotide sequence ID" value="NZ_BEXB01000014.1"/>
</dbReference>
<dbReference type="NCBIfam" id="TIGR00336">
    <property type="entry name" value="pyrE"/>
    <property type="match status" value="1"/>
</dbReference>
<dbReference type="GO" id="GO:0004588">
    <property type="term" value="F:orotate phosphoribosyltransferase activity"/>
    <property type="evidence" value="ECO:0007669"/>
    <property type="project" value="UniProtKB-UniRule"/>
</dbReference>
<comment type="caution">
    <text evidence="6">Lacks conserved residue(s) required for the propagation of feature annotation.</text>
</comment>
<dbReference type="EMBL" id="BEXB01000014">
    <property type="protein sequence ID" value="GAY76521.1"/>
    <property type="molecule type" value="Genomic_DNA"/>
</dbReference>
<keyword evidence="5 6" id="KW-0665">Pyrimidine biosynthesis</keyword>
<dbReference type="HAMAP" id="MF_01208">
    <property type="entry name" value="PyrE"/>
    <property type="match status" value="1"/>
</dbReference>
<evidence type="ECO:0000256" key="6">
    <source>
        <dbReference type="HAMAP-Rule" id="MF_01208"/>
    </source>
</evidence>
<keyword evidence="4 6" id="KW-0808">Transferase</keyword>
<dbReference type="InterPro" id="IPR000836">
    <property type="entry name" value="PRTase_dom"/>
</dbReference>
<dbReference type="InterPro" id="IPR029057">
    <property type="entry name" value="PRTase-like"/>
</dbReference>
<reference evidence="8 9" key="1">
    <citation type="submission" date="2017-11" db="EMBL/GenBank/DDBJ databases">
        <title>Draft Genome Sequence of Sporolactobacillus inulinus NBRC 111894 Isolated from Koso, a Japanese Sugar-Vegetable Fermented Beverage.</title>
        <authorList>
            <person name="Chiou T.Y."/>
            <person name="Oshima K."/>
            <person name="Suda W."/>
            <person name="Hattori M."/>
            <person name="Takahashi T."/>
        </authorList>
    </citation>
    <scope>NUCLEOTIDE SEQUENCE [LARGE SCALE GENOMIC DNA]</scope>
    <source>
        <strain evidence="8 9">NBRC111894</strain>
    </source>
</reference>
<feature type="binding site" evidence="6">
    <location>
        <position position="96"/>
    </location>
    <ligand>
        <name>5-phospho-alpha-D-ribose 1-diphosphate</name>
        <dbReference type="ChEBI" id="CHEBI:58017"/>
        <note>ligand shared between dimeric partners</note>
    </ligand>
</feature>
<evidence type="ECO:0000256" key="2">
    <source>
        <dbReference type="ARBA" id="ARBA00011971"/>
    </source>
</evidence>
<keyword evidence="3 6" id="KW-0328">Glycosyltransferase</keyword>
<dbReference type="Gene3D" id="3.40.50.2020">
    <property type="match status" value="1"/>
</dbReference>
<dbReference type="PANTHER" id="PTHR19278">
    <property type="entry name" value="OROTATE PHOSPHORIBOSYLTRANSFERASE"/>
    <property type="match status" value="1"/>
</dbReference>
<comment type="caution">
    <text evidence="8">The sequence shown here is derived from an EMBL/GenBank/DDBJ whole genome shotgun (WGS) entry which is preliminary data.</text>
</comment>
<feature type="binding site" evidence="6">
    <location>
        <position position="100"/>
    </location>
    <ligand>
        <name>5-phospho-alpha-D-ribose 1-diphosphate</name>
        <dbReference type="ChEBI" id="CHEBI:58017"/>
        <note>ligand shared between dimeric partners</note>
    </ligand>
</feature>
<comment type="cofactor">
    <cofactor evidence="6">
        <name>Mg(2+)</name>
        <dbReference type="ChEBI" id="CHEBI:18420"/>
    </cofactor>
</comment>
<dbReference type="UniPathway" id="UPA00070">
    <property type="reaction ID" value="UER00119"/>
</dbReference>
<dbReference type="InterPro" id="IPR023031">
    <property type="entry name" value="OPRT"/>
</dbReference>
<dbReference type="Proteomes" id="UP000319716">
    <property type="component" value="Unassembled WGS sequence"/>
</dbReference>
<proteinExistence type="inferred from homology"/>
<feature type="binding site" evidence="6">
    <location>
        <position position="102"/>
    </location>
    <ligand>
        <name>5-phospho-alpha-D-ribose 1-diphosphate</name>
        <dbReference type="ChEBI" id="CHEBI:58017"/>
        <note>ligand shared between dimeric partners</note>
    </ligand>
</feature>
<dbReference type="GO" id="GO:0044205">
    <property type="term" value="P:'de novo' UMP biosynthetic process"/>
    <property type="evidence" value="ECO:0007669"/>
    <property type="project" value="UniProtKB-UniRule"/>
</dbReference>
<name>A0A4Y1ZC59_9BACL</name>
<evidence type="ECO:0000259" key="7">
    <source>
        <dbReference type="Pfam" id="PF00156"/>
    </source>
</evidence>
<evidence type="ECO:0000256" key="5">
    <source>
        <dbReference type="ARBA" id="ARBA00022975"/>
    </source>
</evidence>
<evidence type="ECO:0000256" key="3">
    <source>
        <dbReference type="ARBA" id="ARBA00022676"/>
    </source>
</evidence>
<dbReference type="GO" id="GO:0019856">
    <property type="term" value="P:pyrimidine nucleobase biosynthetic process"/>
    <property type="evidence" value="ECO:0007669"/>
    <property type="project" value="TreeGrafter"/>
</dbReference>
<gene>
    <name evidence="6" type="primary">pyrE</name>
    <name evidence="8" type="ORF">NBRC111894_2075</name>
</gene>
<dbReference type="Pfam" id="PF00156">
    <property type="entry name" value="Pribosyltran"/>
    <property type="match status" value="1"/>
</dbReference>
<protein>
    <recommendedName>
        <fullName evidence="2 6">Orotate phosphoribosyltransferase</fullName>
        <shortName evidence="6">OPRT</shortName>
        <shortName evidence="6">OPRTase</shortName>
        <ecNumber evidence="2 6">2.4.2.10</ecNumber>
    </recommendedName>
</protein>
<keyword evidence="6" id="KW-0460">Magnesium</keyword>
<dbReference type="SUPFAM" id="SSF53271">
    <property type="entry name" value="PRTase-like"/>
    <property type="match status" value="1"/>
</dbReference>
<dbReference type="EC" id="2.4.2.10" evidence="2 6"/>
<feature type="binding site" evidence="6">
    <location>
        <position position="126"/>
    </location>
    <ligand>
        <name>orotate</name>
        <dbReference type="ChEBI" id="CHEBI:30839"/>
    </ligand>
</feature>
<comment type="catalytic activity">
    <reaction evidence="6">
        <text>orotidine 5'-phosphate + diphosphate = orotate + 5-phospho-alpha-D-ribose 1-diphosphate</text>
        <dbReference type="Rhea" id="RHEA:10380"/>
        <dbReference type="ChEBI" id="CHEBI:30839"/>
        <dbReference type="ChEBI" id="CHEBI:33019"/>
        <dbReference type="ChEBI" id="CHEBI:57538"/>
        <dbReference type="ChEBI" id="CHEBI:58017"/>
        <dbReference type="EC" id="2.4.2.10"/>
    </reaction>
</comment>
<evidence type="ECO:0000256" key="4">
    <source>
        <dbReference type="ARBA" id="ARBA00022679"/>
    </source>
</evidence>
<comment type="function">
    <text evidence="6">Catalyzes the transfer of a ribosyl phosphate group from 5-phosphoribose 1-diphosphate to orotate, leading to the formation of orotidine monophosphate (OMP).</text>
</comment>
<feature type="binding site" description="in other chain" evidence="6">
    <location>
        <begin position="122"/>
        <end position="130"/>
    </location>
    <ligand>
        <name>5-phospho-alpha-D-ribose 1-diphosphate</name>
        <dbReference type="ChEBI" id="CHEBI:58017"/>
        <note>ligand shared between dimeric partners</note>
    </ligand>
</feature>
<dbReference type="GO" id="GO:0000287">
    <property type="term" value="F:magnesium ion binding"/>
    <property type="evidence" value="ECO:0007669"/>
    <property type="project" value="UniProtKB-UniRule"/>
</dbReference>
<dbReference type="AlphaFoldDB" id="A0A4Y1ZC59"/>
<dbReference type="InterPro" id="IPR004467">
    <property type="entry name" value="Or_phspho_trans_dom"/>
</dbReference>
<feature type="domain" description="Phosphoribosyltransferase" evidence="7">
    <location>
        <begin position="69"/>
        <end position="152"/>
    </location>
</feature>
<organism evidence="8 9">
    <name type="scientific">Sporolactobacillus inulinus</name>
    <dbReference type="NCBI Taxonomy" id="2078"/>
    <lineage>
        <taxon>Bacteria</taxon>
        <taxon>Bacillati</taxon>
        <taxon>Bacillota</taxon>
        <taxon>Bacilli</taxon>
        <taxon>Bacillales</taxon>
        <taxon>Sporolactobacillaceae</taxon>
        <taxon>Sporolactobacillus</taxon>
    </lineage>
</organism>
<dbReference type="CDD" id="cd06223">
    <property type="entry name" value="PRTases_typeI"/>
    <property type="match status" value="1"/>
</dbReference>
<evidence type="ECO:0000256" key="1">
    <source>
        <dbReference type="ARBA" id="ARBA00004889"/>
    </source>
</evidence>